<organism evidence="9 10">
    <name type="scientific">Streptomyces avidinii</name>
    <dbReference type="NCBI Taxonomy" id="1895"/>
    <lineage>
        <taxon>Bacteria</taxon>
        <taxon>Bacillati</taxon>
        <taxon>Actinomycetota</taxon>
        <taxon>Actinomycetes</taxon>
        <taxon>Kitasatosporales</taxon>
        <taxon>Streptomycetaceae</taxon>
        <taxon>Streptomyces</taxon>
    </lineage>
</organism>
<dbReference type="InterPro" id="IPR051677">
    <property type="entry name" value="AfsR-DnrI-RedD_regulator"/>
</dbReference>
<comment type="similarity">
    <text evidence="1">Belongs to the AfsR/DnrI/RedD regulatory family.</text>
</comment>
<evidence type="ECO:0000256" key="3">
    <source>
        <dbReference type="ARBA" id="ARBA00023015"/>
    </source>
</evidence>
<keyword evidence="5" id="KW-0804">Transcription</keyword>
<evidence type="ECO:0000256" key="4">
    <source>
        <dbReference type="ARBA" id="ARBA00023125"/>
    </source>
</evidence>
<dbReference type="Gene3D" id="1.25.40.10">
    <property type="entry name" value="Tetratricopeptide repeat domain"/>
    <property type="match status" value="1"/>
</dbReference>
<evidence type="ECO:0000256" key="2">
    <source>
        <dbReference type="ARBA" id="ARBA00023012"/>
    </source>
</evidence>
<keyword evidence="10" id="KW-1185">Reference proteome</keyword>
<keyword evidence="4 6" id="KW-0238">DNA-binding</keyword>
<dbReference type="RefSeq" id="WP_189967163.1">
    <property type="nucleotide sequence ID" value="NZ_BMVL01000003.1"/>
</dbReference>
<proteinExistence type="inferred from homology"/>
<dbReference type="InterPro" id="IPR016032">
    <property type="entry name" value="Sig_transdc_resp-reg_C-effctor"/>
</dbReference>
<evidence type="ECO:0000313" key="10">
    <source>
        <dbReference type="Proteomes" id="UP001519310"/>
    </source>
</evidence>
<dbReference type="SUPFAM" id="SSF46894">
    <property type="entry name" value="C-terminal effector domain of the bipartite response regulators"/>
    <property type="match status" value="1"/>
</dbReference>
<dbReference type="InterPro" id="IPR005158">
    <property type="entry name" value="BTAD"/>
</dbReference>
<feature type="domain" description="OmpR/PhoB-type" evidence="8">
    <location>
        <begin position="11"/>
        <end position="116"/>
    </location>
</feature>
<dbReference type="GO" id="GO:0003677">
    <property type="term" value="F:DNA binding"/>
    <property type="evidence" value="ECO:0007669"/>
    <property type="project" value="UniProtKB-KW"/>
</dbReference>
<dbReference type="Pfam" id="PF00486">
    <property type="entry name" value="Trans_reg_C"/>
    <property type="match status" value="1"/>
</dbReference>
<dbReference type="InterPro" id="IPR027417">
    <property type="entry name" value="P-loop_NTPase"/>
</dbReference>
<feature type="region of interest" description="Disordered" evidence="7">
    <location>
        <begin position="669"/>
        <end position="696"/>
    </location>
</feature>
<evidence type="ECO:0000256" key="1">
    <source>
        <dbReference type="ARBA" id="ARBA00005820"/>
    </source>
</evidence>
<comment type="caution">
    <text evidence="9">The sequence shown here is derived from an EMBL/GenBank/DDBJ whole genome shotgun (WGS) entry which is preliminary data.</text>
</comment>
<protein>
    <submittedName>
        <fullName evidence="9">DNA-binding SARP family transcriptional activator</fullName>
    </submittedName>
</protein>
<feature type="DNA-binding region" description="OmpR/PhoB-type" evidence="6">
    <location>
        <begin position="11"/>
        <end position="116"/>
    </location>
</feature>
<name>A0ABS4L596_STRAV</name>
<dbReference type="InterPro" id="IPR001867">
    <property type="entry name" value="OmpR/PhoB-type_DNA-bd"/>
</dbReference>
<keyword evidence="3" id="KW-0805">Transcription regulation</keyword>
<accession>A0ABS4L596</accession>
<evidence type="ECO:0000256" key="6">
    <source>
        <dbReference type="PROSITE-ProRule" id="PRU01091"/>
    </source>
</evidence>
<feature type="region of interest" description="Disordered" evidence="7">
    <location>
        <begin position="268"/>
        <end position="320"/>
    </location>
</feature>
<dbReference type="SMART" id="SM01043">
    <property type="entry name" value="BTAD"/>
    <property type="match status" value="1"/>
</dbReference>
<dbReference type="InterPro" id="IPR011990">
    <property type="entry name" value="TPR-like_helical_dom_sf"/>
</dbReference>
<dbReference type="PRINTS" id="PR00364">
    <property type="entry name" value="DISEASERSIST"/>
</dbReference>
<dbReference type="Proteomes" id="UP001519310">
    <property type="component" value="Unassembled WGS sequence"/>
</dbReference>
<evidence type="ECO:0000259" key="8">
    <source>
        <dbReference type="PROSITE" id="PS51755"/>
    </source>
</evidence>
<dbReference type="Gene3D" id="1.10.10.10">
    <property type="entry name" value="Winged helix-like DNA-binding domain superfamily/Winged helix DNA-binding domain"/>
    <property type="match status" value="1"/>
</dbReference>
<dbReference type="PROSITE" id="PS51755">
    <property type="entry name" value="OMPR_PHOB"/>
    <property type="match status" value="1"/>
</dbReference>
<dbReference type="InterPro" id="IPR036388">
    <property type="entry name" value="WH-like_DNA-bd_sf"/>
</dbReference>
<gene>
    <name evidence="9" type="ORF">J2Z77_003048</name>
</gene>
<evidence type="ECO:0000256" key="7">
    <source>
        <dbReference type="SAM" id="MobiDB-lite"/>
    </source>
</evidence>
<dbReference type="Gene3D" id="3.40.50.300">
    <property type="entry name" value="P-loop containing nucleotide triphosphate hydrolases"/>
    <property type="match status" value="1"/>
</dbReference>
<evidence type="ECO:0000313" key="9">
    <source>
        <dbReference type="EMBL" id="MBP2037248.1"/>
    </source>
</evidence>
<dbReference type="PANTHER" id="PTHR35807">
    <property type="entry name" value="TRANSCRIPTIONAL REGULATOR REDD-RELATED"/>
    <property type="match status" value="1"/>
</dbReference>
<feature type="compositionally biased region" description="Low complexity" evidence="7">
    <location>
        <begin position="676"/>
        <end position="687"/>
    </location>
</feature>
<dbReference type="Pfam" id="PF03704">
    <property type="entry name" value="BTAD"/>
    <property type="match status" value="1"/>
</dbReference>
<dbReference type="SUPFAM" id="SSF52540">
    <property type="entry name" value="P-loop containing nucleoside triphosphate hydrolases"/>
    <property type="match status" value="1"/>
</dbReference>
<evidence type="ECO:0000256" key="5">
    <source>
        <dbReference type="ARBA" id="ARBA00023163"/>
    </source>
</evidence>
<sequence>MFAGTYEAWGHDMTTGATTPRFTLLGPLRAWRGPQELDLGSRQQRTLLALLLVRQGRPAPVDALVADIWGDRPPARAVGSLRTYVSRLRKALEIPDGAGDGPRVLVSEHGAYALRVPAEAVDLGLFGRDVAAADLARAARRPEEARILLRTALALWGEEPLAGLGGPGVEAERSRLEGQRLAALEMRLALDVELGEHIRALGELRELAERHPLRERLSALLMRAYVLSGQDGEALAVHERTRRLLAAEFGIDPGREMAAIAEGITSGGGIGVTGSDPAAGEPAHEAPREPQAAGTARAALPGQGGPTGPEPVPDGFRRPAQMPRDLADFTGREQALAELTGQLTGGQAGGAAGVRPAPVVVVSGSTGVGKSALAVHAAHRVRGRFPDGQLYADLRAPDGTAVHPAVVLESFLRALRGPDRPVPEQQTDRAALYRSELAEARVLVVLDNVGDPAAVDALLPGGPGCAALITSTARLSGLAGARHTHLGVLSRAEALTWLETALGAERVAAEPEACVELTERCGGLPLALRIVAMRLATRPSWAVASVVAALRGRQRLTALGIADLSVREAFRREYGRLPAALRPVFARVALLREPDGQFGPTAVALALGVPSGEARALCEELVDRSWLESARPGRYHVHGLLREFAVAVQQDGQDGTGRADGERSAAVLFAPEGADPSLGSSRSLRPPRGTREGLAS</sequence>
<keyword evidence="2" id="KW-0902">Two-component regulatory system</keyword>
<dbReference type="SUPFAM" id="SSF48452">
    <property type="entry name" value="TPR-like"/>
    <property type="match status" value="1"/>
</dbReference>
<dbReference type="PANTHER" id="PTHR35807:SF1">
    <property type="entry name" value="TRANSCRIPTIONAL REGULATOR REDD"/>
    <property type="match status" value="1"/>
</dbReference>
<dbReference type="EMBL" id="JAGGLQ010000004">
    <property type="protein sequence ID" value="MBP2037248.1"/>
    <property type="molecule type" value="Genomic_DNA"/>
</dbReference>
<dbReference type="CDD" id="cd15831">
    <property type="entry name" value="BTAD"/>
    <property type="match status" value="1"/>
</dbReference>
<reference evidence="9 10" key="1">
    <citation type="submission" date="2021-03" db="EMBL/GenBank/DDBJ databases">
        <title>Genomic Encyclopedia of Type Strains, Phase IV (KMG-IV): sequencing the most valuable type-strain genomes for metagenomic binning, comparative biology and taxonomic classification.</title>
        <authorList>
            <person name="Goeker M."/>
        </authorList>
    </citation>
    <scope>NUCLEOTIDE SEQUENCE [LARGE SCALE GENOMIC DNA]</scope>
    <source>
        <strain evidence="9 10">DSM 40526</strain>
    </source>
</reference>
<dbReference type="SMART" id="SM00862">
    <property type="entry name" value="Trans_reg_C"/>
    <property type="match status" value="1"/>
</dbReference>